<feature type="domain" description="Glycosyltransferase N-terminal" evidence="3">
    <location>
        <begin position="5"/>
        <end position="235"/>
    </location>
</feature>
<evidence type="ECO:0000256" key="2">
    <source>
        <dbReference type="ARBA" id="ARBA00022679"/>
    </source>
</evidence>
<evidence type="ECO:0000259" key="3">
    <source>
        <dbReference type="Pfam" id="PF26168"/>
    </source>
</evidence>
<dbReference type="PANTHER" id="PTHR48044">
    <property type="entry name" value="GLYCOSYLTRANSFERASE"/>
    <property type="match status" value="1"/>
</dbReference>
<dbReference type="AlphaFoldDB" id="A0AAD4IUK9"/>
<dbReference type="Pfam" id="PF00201">
    <property type="entry name" value="UDPGT"/>
    <property type="match status" value="1"/>
</dbReference>
<dbReference type="PANTHER" id="PTHR48044:SF48">
    <property type="entry name" value="GLYCOSYLTRANSFERASE"/>
    <property type="match status" value="1"/>
</dbReference>
<proteinExistence type="inferred from homology"/>
<evidence type="ECO:0000256" key="1">
    <source>
        <dbReference type="ARBA" id="ARBA00009995"/>
    </source>
</evidence>
<protein>
    <recommendedName>
        <fullName evidence="3">Glycosyltransferase N-terminal domain-containing protein</fullName>
    </recommendedName>
</protein>
<dbReference type="EMBL" id="SDAM02001843">
    <property type="protein sequence ID" value="KAH6821852.1"/>
    <property type="molecule type" value="Genomic_DNA"/>
</dbReference>
<organism evidence="4 5">
    <name type="scientific">Perilla frutescens var. hirtella</name>
    <name type="common">Perilla citriodora</name>
    <name type="synonym">Perilla setoyensis</name>
    <dbReference type="NCBI Taxonomy" id="608512"/>
    <lineage>
        <taxon>Eukaryota</taxon>
        <taxon>Viridiplantae</taxon>
        <taxon>Streptophyta</taxon>
        <taxon>Embryophyta</taxon>
        <taxon>Tracheophyta</taxon>
        <taxon>Spermatophyta</taxon>
        <taxon>Magnoliopsida</taxon>
        <taxon>eudicotyledons</taxon>
        <taxon>Gunneridae</taxon>
        <taxon>Pentapetalae</taxon>
        <taxon>asterids</taxon>
        <taxon>lamiids</taxon>
        <taxon>Lamiales</taxon>
        <taxon>Lamiaceae</taxon>
        <taxon>Nepetoideae</taxon>
        <taxon>Elsholtzieae</taxon>
        <taxon>Perilla</taxon>
    </lineage>
</organism>
<accession>A0AAD4IUK9</accession>
<dbReference type="GO" id="GO:1901135">
    <property type="term" value="P:carbohydrate derivative metabolic process"/>
    <property type="evidence" value="ECO:0007669"/>
    <property type="project" value="UniProtKB-ARBA"/>
</dbReference>
<dbReference type="Proteomes" id="UP001190926">
    <property type="component" value="Unassembled WGS sequence"/>
</dbReference>
<dbReference type="InterPro" id="IPR058980">
    <property type="entry name" value="Glyco_transf_N"/>
</dbReference>
<dbReference type="Gene3D" id="3.40.50.2000">
    <property type="entry name" value="Glycogen Phosphorylase B"/>
    <property type="match status" value="2"/>
</dbReference>
<evidence type="ECO:0000313" key="5">
    <source>
        <dbReference type="Proteomes" id="UP001190926"/>
    </source>
</evidence>
<dbReference type="SUPFAM" id="SSF53756">
    <property type="entry name" value="UDP-Glycosyltransferase/glycogen phosphorylase"/>
    <property type="match status" value="1"/>
</dbReference>
<name>A0AAD4IUK9_PERFH</name>
<reference evidence="4 5" key="1">
    <citation type="journal article" date="2021" name="Nat. Commun.">
        <title>Incipient diploidization of the medicinal plant Perilla within 10,000 years.</title>
        <authorList>
            <person name="Zhang Y."/>
            <person name="Shen Q."/>
            <person name="Leng L."/>
            <person name="Zhang D."/>
            <person name="Chen S."/>
            <person name="Shi Y."/>
            <person name="Ning Z."/>
            <person name="Chen S."/>
        </authorList>
    </citation>
    <scope>NUCLEOTIDE SEQUENCE [LARGE SCALE GENOMIC DNA]</scope>
    <source>
        <strain evidence="5">cv. PC099</strain>
    </source>
</reference>
<evidence type="ECO:0000313" key="4">
    <source>
        <dbReference type="EMBL" id="KAH6821852.1"/>
    </source>
</evidence>
<comment type="caution">
    <text evidence="4">The sequence shown here is derived from an EMBL/GenBank/DDBJ whole genome shotgun (WGS) entry which is preliminary data.</text>
</comment>
<keyword evidence="5" id="KW-1185">Reference proteome</keyword>
<comment type="similarity">
    <text evidence="1">Belongs to the UDP-glycosyltransferase family.</text>
</comment>
<keyword evidence="2" id="KW-0808">Transferase</keyword>
<gene>
    <name evidence="4" type="ORF">C2S53_008457</name>
</gene>
<dbReference type="InterPro" id="IPR002213">
    <property type="entry name" value="UDP_glucos_trans"/>
</dbReference>
<dbReference type="Pfam" id="PF26168">
    <property type="entry name" value="Glyco_transf_N"/>
    <property type="match status" value="1"/>
</dbReference>
<dbReference type="GO" id="GO:0008194">
    <property type="term" value="F:UDP-glycosyltransferase activity"/>
    <property type="evidence" value="ECO:0007669"/>
    <property type="project" value="InterPro"/>
</dbReference>
<sequence length="344" mass="38802">MEQAEVAVIAVPLAAQGHLNQMMHLSCLIASYGLPVFFVGSALHNRQAKARINGLSPQQLLNIQFHDIITPPFASPAPDPNSPNKFPAQLHPAWAAMLNLRHPVAAYLRDMATKFRRVVVVHDSMMAFVVQDVASIPNSESYAFNTSSAFTQVYFIWNSLGKPFPVEHPKELLPFEGIIPDEVAHSFSVHLEPLSYRAGDIYNICRSIEAPYMEVLEREEVRGNRKIWATGPMLPTLSSSASNQTEREHKCFQWLDKQEQKSVIYVSFGTTVSLSDEQINELAHGLERSKVKFLWVLRDADKDSTRPEMGMREFRNLVGDKEALDHRPEMGMREFQNSVGDKEA</sequence>